<protein>
    <submittedName>
        <fullName evidence="1">Uncharacterized protein</fullName>
    </submittedName>
</protein>
<dbReference type="AlphaFoldDB" id="A0A6G1DDJ3"/>
<dbReference type="Proteomes" id="UP000479710">
    <property type="component" value="Unassembled WGS sequence"/>
</dbReference>
<name>A0A6G1DDJ3_9ORYZ</name>
<dbReference type="EMBL" id="SPHZ02000006">
    <property type="protein sequence ID" value="KAF0910567.1"/>
    <property type="molecule type" value="Genomic_DNA"/>
</dbReference>
<gene>
    <name evidence="1" type="ORF">E2562_003003</name>
</gene>
<keyword evidence="2" id="KW-1185">Reference proteome</keyword>
<accession>A0A6G1DDJ3</accession>
<organism evidence="1 2">
    <name type="scientific">Oryza meyeriana var. granulata</name>
    <dbReference type="NCBI Taxonomy" id="110450"/>
    <lineage>
        <taxon>Eukaryota</taxon>
        <taxon>Viridiplantae</taxon>
        <taxon>Streptophyta</taxon>
        <taxon>Embryophyta</taxon>
        <taxon>Tracheophyta</taxon>
        <taxon>Spermatophyta</taxon>
        <taxon>Magnoliopsida</taxon>
        <taxon>Liliopsida</taxon>
        <taxon>Poales</taxon>
        <taxon>Poaceae</taxon>
        <taxon>BOP clade</taxon>
        <taxon>Oryzoideae</taxon>
        <taxon>Oryzeae</taxon>
        <taxon>Oryzinae</taxon>
        <taxon>Oryza</taxon>
        <taxon>Oryza meyeriana</taxon>
    </lineage>
</organism>
<evidence type="ECO:0000313" key="1">
    <source>
        <dbReference type="EMBL" id="KAF0910567.1"/>
    </source>
</evidence>
<evidence type="ECO:0000313" key="2">
    <source>
        <dbReference type="Proteomes" id="UP000479710"/>
    </source>
</evidence>
<comment type="caution">
    <text evidence="1">The sequence shown here is derived from an EMBL/GenBank/DDBJ whole genome shotgun (WGS) entry which is preliminary data.</text>
</comment>
<reference evidence="1 2" key="1">
    <citation type="submission" date="2019-11" db="EMBL/GenBank/DDBJ databases">
        <title>Whole genome sequence of Oryza granulata.</title>
        <authorList>
            <person name="Li W."/>
        </authorList>
    </citation>
    <scope>NUCLEOTIDE SEQUENCE [LARGE SCALE GENOMIC DNA]</scope>
    <source>
        <strain evidence="2">cv. Menghai</strain>
        <tissue evidence="1">Leaf</tissue>
    </source>
</reference>
<proteinExistence type="predicted"/>
<sequence length="49" mass="5602">VRSKSMTEVMHNNSKMRVVGLILIAVPALWIRYPPSSEAVEKGRRRSIH</sequence>
<feature type="non-terminal residue" evidence="1">
    <location>
        <position position="1"/>
    </location>
</feature>